<dbReference type="InterPro" id="IPR032876">
    <property type="entry name" value="J_dom"/>
</dbReference>
<protein>
    <submittedName>
        <fullName evidence="4">Gene transfer agent (GTA)</fullName>
    </submittedName>
</protein>
<dbReference type="HOGENOM" id="CLU_007148_0_0_5"/>
<dbReference type="Proteomes" id="UP000018542">
    <property type="component" value="Chromosome"/>
</dbReference>
<feature type="domain" description="GTA TIM-barrel-like" evidence="1">
    <location>
        <begin position="449"/>
        <end position="752"/>
    </location>
</feature>
<dbReference type="Gene3D" id="3.20.20.80">
    <property type="entry name" value="Glycosidases"/>
    <property type="match status" value="1"/>
</dbReference>
<feature type="domain" description="Tip attachment protein J" evidence="2">
    <location>
        <begin position="811"/>
        <end position="973"/>
    </location>
</feature>
<feature type="domain" description="Rcc01698-like C-terminal" evidence="3">
    <location>
        <begin position="1065"/>
        <end position="1164"/>
    </location>
</feature>
<evidence type="ECO:0000313" key="4">
    <source>
        <dbReference type="EMBL" id="AHB49034.1"/>
    </source>
</evidence>
<dbReference type="Pfam" id="PF13547">
    <property type="entry name" value="GTA_TIM"/>
    <property type="match status" value="1"/>
</dbReference>
<evidence type="ECO:0000259" key="3">
    <source>
        <dbReference type="Pfam" id="PF23666"/>
    </source>
</evidence>
<dbReference type="CDD" id="cd19607">
    <property type="entry name" value="GTA_TIM-barrel-like"/>
    <property type="match status" value="1"/>
</dbReference>
<dbReference type="PATRIC" id="fig|1029756.8.peg.2588"/>
<dbReference type="InterPro" id="IPR025195">
    <property type="entry name" value="GTA_TIM_dom"/>
</dbReference>
<dbReference type="EMBL" id="CP006912">
    <property type="protein sequence ID" value="AHB49034.1"/>
    <property type="molecule type" value="Genomic_DNA"/>
</dbReference>
<dbReference type="STRING" id="1029756.W911_12460"/>
<organism evidence="4 5">
    <name type="scientific">Hyphomicrobium nitrativorans NL23</name>
    <dbReference type="NCBI Taxonomy" id="1029756"/>
    <lineage>
        <taxon>Bacteria</taxon>
        <taxon>Pseudomonadati</taxon>
        <taxon>Pseudomonadota</taxon>
        <taxon>Alphaproteobacteria</taxon>
        <taxon>Hyphomicrobiales</taxon>
        <taxon>Hyphomicrobiaceae</taxon>
        <taxon>Hyphomicrobium</taxon>
    </lineage>
</organism>
<proteinExistence type="predicted"/>
<sequence length="1318" mass="140831">MATLALAAVGAAAGSAILPAGVSMLGMTLSGAAIGSQIGAFAGSYIDNALFGPSGQRRTVEGPRLNDLHITSSTEGAPIPRLYGRARLGGQLIWADQIREHIVTTRTGGGSGKGGGQSKGSVTESTEYRYTASFAVALAEGQINGIGRVWADGGELDLALIKYRVHQGSDTQAQDTLIAALMGANAAPAYRGVAYVVFEDMPLGDYGNRIPQLSFEVHRAVEPFGDEIRGVCVIPGSGEFIYATTPVSKRLARGVSQSENVHTRQGGTDWSVGIDQLEATLPNANSISLIVSWFGTDLRAGDCEMKPGVEVSQKTTTPMTWSAAGLTRATAHLVSTKDGRPAYGGTPADAAVVQSIVDLKARGKSVVLTPFILMDVPGGNALPNPYGGIGQAAYPWRGRITCDPAPGASGSPDKASGAASQVAAFVGTAAVSDFAVSGSGVVYTGPNEWSYRRMILHYAHLAKAAGGVDAFLIGTEMRGLTQVRSDAASYPFVAALAALAADVKSVLGSGTKVTYAADWSEYFGHQPADGSGDVYFHLDPLWASPHIDAIGIDCYWPLADWRDGTSHVDYLAGARTIYDEEYLRSNVAGGEGFDWYYASAADREAQIRSPISDGHGSPWVFRYKDIRSWWQNPHFNRPGGTPSGTPTAWVPQSKPFWLMEIGCPAIDKGANQPNVFVDPKSSESFFPYFSRGTRDDLIQRRYLKALIETFDPASETYVAGRNPVSSVYGGRMVDLARIHVYCWDARPYPVFPYNLDVWSDGENWHFGHWLNGRFSVGALAEMVDAILADYGFENHDASRLAGIVPGYVIDRLMSPRDALQPLELAYFFDSFESEGLIRFRHRGAEPPVLTLGEEDLVEERPGDALLTMTRAQETDLPASAKLSHIVASGDYRQAVAEARRLTGTSGRVARAELPIVLEHESASRIADAWLFETWAARERAAFKLPPSALGVEPGDVVSVETDGVGYLVRVTEIGERGLREIEGLSIDPDIYRGGMPRDRETVVEGVVFDGMPHVEFLDLPLLRGDERPEDGYVAAFQLPWPGSVAVLSSPEDAGYVLRAVASAPAVMGVTLDPLLPGPLGVIDKATRLRIAITGGDLASVTRLQLLAGANAAAMKNEAGGWEVIQFENATLVGTGIYELSNLLRGQGGTELERRSQLPEGATFVLLAGIARVSVAAGEIGLPLFWRYGPANRDIADRSYAGATHAFAGRGLKPLSPVHVRGVRAANNDLSLGWIRRTRVGGDGWDTAEVPLAEDAEAYEVDILDGDTVKRTIATATPDCVYAAAQQVDDFGSPQATVSVAVYQMSSAYGRGSAKFAVV</sequence>
<keyword evidence="5" id="KW-1185">Reference proteome</keyword>
<reference evidence="4 5" key="1">
    <citation type="journal article" date="2014" name="Genome Announc.">
        <title>Complete Genome Sequence of Hyphomicrobium nitrativorans Strain NL23, a Denitrifying Bacterium Isolated from Biofilm of a Methanol-Fed Denitrification System Treating Seawater at the Montreal Biodome.</title>
        <authorList>
            <person name="Martineau C."/>
            <person name="Villeneuve C."/>
            <person name="Mauffrey F."/>
            <person name="Villemur R."/>
        </authorList>
    </citation>
    <scope>NUCLEOTIDE SEQUENCE [LARGE SCALE GENOMIC DNA]</scope>
    <source>
        <strain evidence="4">NL23</strain>
    </source>
</reference>
<evidence type="ECO:0000259" key="2">
    <source>
        <dbReference type="Pfam" id="PF13550"/>
    </source>
</evidence>
<evidence type="ECO:0000313" key="5">
    <source>
        <dbReference type="Proteomes" id="UP000018542"/>
    </source>
</evidence>
<accession>V5SGF4</accession>
<dbReference type="OrthoDB" id="8445115at2"/>
<evidence type="ECO:0000259" key="1">
    <source>
        <dbReference type="Pfam" id="PF13547"/>
    </source>
</evidence>
<dbReference type="Pfam" id="PF23666">
    <property type="entry name" value="Rcc01698_C"/>
    <property type="match status" value="1"/>
</dbReference>
<dbReference type="InterPro" id="IPR056490">
    <property type="entry name" value="Rcc01698_C"/>
</dbReference>
<gene>
    <name evidence="4" type="ORF">W911_12460</name>
</gene>
<dbReference type="RefSeq" id="WP_023787830.1">
    <property type="nucleotide sequence ID" value="NC_022997.1"/>
</dbReference>
<dbReference type="Pfam" id="PF13550">
    <property type="entry name" value="Phage-tail_3"/>
    <property type="match status" value="1"/>
</dbReference>
<name>V5SGF4_9HYPH</name>
<dbReference type="KEGG" id="hni:W911_12460"/>